<dbReference type="RefSeq" id="XP_041164940.1">
    <property type="nucleotide sequence ID" value="XM_041311922.1"/>
</dbReference>
<sequence length="237" mass="25724">MAPSQYVNEGTTETIAQAPHTPVIDSLEVVDQPLQLLATDSKTVTLDPPSSPILSKLDILPETTILAGPAASVKPAESSGRASPVDIQLVVSPQADIDDIVLGFHMLDLHEVLSPWVPMSPAAPSVYVPPAVQHLIAAMNRQLEIECQARKRAEELYLDEMRLRIKMEEVVDRLQRERGQTREQGASPSQQPPSLHASPRASKTHASPEEVGQWDGEAKPTSTDTTYPDVTTKDSCA</sequence>
<feature type="compositionally biased region" description="Low complexity" evidence="1">
    <location>
        <begin position="221"/>
        <end position="237"/>
    </location>
</feature>
<dbReference type="AlphaFoldDB" id="A0A9P7DRV8"/>
<organism evidence="2 3">
    <name type="scientific">Suillus plorans</name>
    <dbReference type="NCBI Taxonomy" id="116603"/>
    <lineage>
        <taxon>Eukaryota</taxon>
        <taxon>Fungi</taxon>
        <taxon>Dikarya</taxon>
        <taxon>Basidiomycota</taxon>
        <taxon>Agaricomycotina</taxon>
        <taxon>Agaricomycetes</taxon>
        <taxon>Agaricomycetidae</taxon>
        <taxon>Boletales</taxon>
        <taxon>Suillineae</taxon>
        <taxon>Suillaceae</taxon>
        <taxon>Suillus</taxon>
    </lineage>
</organism>
<dbReference type="GeneID" id="64605686"/>
<feature type="region of interest" description="Disordered" evidence="1">
    <location>
        <begin position="174"/>
        <end position="237"/>
    </location>
</feature>
<protein>
    <submittedName>
        <fullName evidence="2">Uncharacterized protein</fullName>
    </submittedName>
</protein>
<comment type="caution">
    <text evidence="2">The sequence shown here is derived from an EMBL/GenBank/DDBJ whole genome shotgun (WGS) entry which is preliminary data.</text>
</comment>
<keyword evidence="3" id="KW-1185">Reference proteome</keyword>
<reference evidence="2" key="1">
    <citation type="journal article" date="2020" name="New Phytol.">
        <title>Comparative genomics reveals dynamic genome evolution in host specialist ectomycorrhizal fungi.</title>
        <authorList>
            <person name="Lofgren L.A."/>
            <person name="Nguyen N.H."/>
            <person name="Vilgalys R."/>
            <person name="Ruytinx J."/>
            <person name="Liao H.L."/>
            <person name="Branco S."/>
            <person name="Kuo A."/>
            <person name="LaButti K."/>
            <person name="Lipzen A."/>
            <person name="Andreopoulos W."/>
            <person name="Pangilinan J."/>
            <person name="Riley R."/>
            <person name="Hundley H."/>
            <person name="Na H."/>
            <person name="Barry K."/>
            <person name="Grigoriev I.V."/>
            <person name="Stajich J.E."/>
            <person name="Kennedy P.G."/>
        </authorList>
    </citation>
    <scope>NUCLEOTIDE SEQUENCE</scope>
    <source>
        <strain evidence="2">S12</strain>
    </source>
</reference>
<name>A0A9P7DRV8_9AGAM</name>
<gene>
    <name evidence="2" type="ORF">HD556DRAFT_880566</name>
</gene>
<accession>A0A9P7DRV8</accession>
<evidence type="ECO:0000256" key="1">
    <source>
        <dbReference type="SAM" id="MobiDB-lite"/>
    </source>
</evidence>
<proteinExistence type="predicted"/>
<dbReference type="Proteomes" id="UP000719766">
    <property type="component" value="Unassembled WGS sequence"/>
</dbReference>
<dbReference type="EMBL" id="JABBWE010000007">
    <property type="protein sequence ID" value="KAG1801474.1"/>
    <property type="molecule type" value="Genomic_DNA"/>
</dbReference>
<evidence type="ECO:0000313" key="3">
    <source>
        <dbReference type="Proteomes" id="UP000719766"/>
    </source>
</evidence>
<evidence type="ECO:0000313" key="2">
    <source>
        <dbReference type="EMBL" id="KAG1801474.1"/>
    </source>
</evidence>
<dbReference type="OrthoDB" id="2687156at2759"/>
<feature type="compositionally biased region" description="Polar residues" evidence="1">
    <location>
        <begin position="182"/>
        <end position="193"/>
    </location>
</feature>